<protein>
    <submittedName>
        <fullName evidence="2">PorP/SprF family type IX secretion system membrane protein</fullName>
    </submittedName>
</protein>
<evidence type="ECO:0000256" key="1">
    <source>
        <dbReference type="SAM" id="SignalP"/>
    </source>
</evidence>
<comment type="caution">
    <text evidence="2">The sequence shown here is derived from an EMBL/GenBank/DDBJ whole genome shotgun (WGS) entry which is preliminary data.</text>
</comment>
<evidence type="ECO:0000313" key="2">
    <source>
        <dbReference type="EMBL" id="MFC4262298.1"/>
    </source>
</evidence>
<proteinExistence type="predicted"/>
<dbReference type="EMBL" id="JBHSCZ010000001">
    <property type="protein sequence ID" value="MFC4262298.1"/>
    <property type="molecule type" value="Genomic_DNA"/>
</dbReference>
<feature type="chain" id="PRO_5046280379" evidence="1">
    <location>
        <begin position="25"/>
        <end position="345"/>
    </location>
</feature>
<dbReference type="InterPro" id="IPR019861">
    <property type="entry name" value="PorP/SprF_Bacteroidetes"/>
</dbReference>
<keyword evidence="3" id="KW-1185">Reference proteome</keyword>
<organism evidence="2 3">
    <name type="scientific">Ferruginibacter yonginensis</name>
    <dbReference type="NCBI Taxonomy" id="1310416"/>
    <lineage>
        <taxon>Bacteria</taxon>
        <taxon>Pseudomonadati</taxon>
        <taxon>Bacteroidota</taxon>
        <taxon>Chitinophagia</taxon>
        <taxon>Chitinophagales</taxon>
        <taxon>Chitinophagaceae</taxon>
        <taxon>Ferruginibacter</taxon>
    </lineage>
</organism>
<name>A0ABV8QRK0_9BACT</name>
<feature type="signal peptide" evidence="1">
    <location>
        <begin position="1"/>
        <end position="24"/>
    </location>
</feature>
<dbReference type="RefSeq" id="WP_379707656.1">
    <property type="nucleotide sequence ID" value="NZ_JBHSCZ010000001.1"/>
</dbReference>
<evidence type="ECO:0000313" key="3">
    <source>
        <dbReference type="Proteomes" id="UP001595907"/>
    </source>
</evidence>
<dbReference type="Proteomes" id="UP001595907">
    <property type="component" value="Unassembled WGS sequence"/>
</dbReference>
<dbReference type="Pfam" id="PF11751">
    <property type="entry name" value="PorP_SprF"/>
    <property type="match status" value="1"/>
</dbReference>
<reference evidence="3" key="1">
    <citation type="journal article" date="2019" name="Int. J. Syst. Evol. Microbiol.">
        <title>The Global Catalogue of Microorganisms (GCM) 10K type strain sequencing project: providing services to taxonomists for standard genome sequencing and annotation.</title>
        <authorList>
            <consortium name="The Broad Institute Genomics Platform"/>
            <consortium name="The Broad Institute Genome Sequencing Center for Infectious Disease"/>
            <person name="Wu L."/>
            <person name="Ma J."/>
        </authorList>
    </citation>
    <scope>NUCLEOTIDE SEQUENCE [LARGE SCALE GENOMIC DNA]</scope>
    <source>
        <strain evidence="3">CECT 8289</strain>
    </source>
</reference>
<gene>
    <name evidence="2" type="ORF">ACFOWM_05390</name>
</gene>
<sequence>MKPFLQKYLLVTMLALSMATLVRAQDIHFSQIFETPLLRNPALAGLFSGDVRVQTVYRSQWNSVTNAYHTGSVNAEFKIGVGETDDYVTLGGQVLYDKAGTVDLTSTQILPVLNYHKSLSAEKNTYLSMALMAGWVQRSIDRSKITTNSQFNGTAYVPGSATGETFTKNGYGYFDGTAGVSLNTQLGDNVDDNLYIGLAYHHFNKSKKASFYTDYNIEARPKWVASAGIRMSTNDYSYVTFQGDYSKQGVSTEIIGGLIYTQKLDDPDNPKFLIHGGAYMRLKDAIIPVVKVETRPISIAVSYDVNISGLKRVSTGRGGFELSLTYQKFLDKFRSSLNATKCPKF</sequence>
<accession>A0ABV8QRK0</accession>
<dbReference type="NCBIfam" id="TIGR03519">
    <property type="entry name" value="T9SS_PorP_fam"/>
    <property type="match status" value="1"/>
</dbReference>
<keyword evidence="1" id="KW-0732">Signal</keyword>